<dbReference type="Gene3D" id="3.40.50.300">
    <property type="entry name" value="P-loop containing nucleotide triphosphate hydrolases"/>
    <property type="match status" value="1"/>
</dbReference>
<keyword evidence="6" id="KW-1185">Reference proteome</keyword>
<dbReference type="InterPro" id="IPR003593">
    <property type="entry name" value="AAA+_ATPase"/>
</dbReference>
<keyword evidence="3" id="KW-0067">ATP-binding</keyword>
<dbReference type="GO" id="GO:0005524">
    <property type="term" value="F:ATP binding"/>
    <property type="evidence" value="ECO:0007669"/>
    <property type="project" value="UniProtKB-KW"/>
</dbReference>
<name>A0A0U1PYF9_9BURK</name>
<dbReference type="OrthoDB" id="9813147at2"/>
<accession>A0A0U1PYF9</accession>
<dbReference type="SMART" id="SM00382">
    <property type="entry name" value="AAA"/>
    <property type="match status" value="1"/>
</dbReference>
<dbReference type="InterPro" id="IPR004482">
    <property type="entry name" value="Mg_chelat-rel"/>
</dbReference>
<dbReference type="AlphaFoldDB" id="A0A0U1PYF9"/>
<evidence type="ECO:0000256" key="2">
    <source>
        <dbReference type="ARBA" id="ARBA00022741"/>
    </source>
</evidence>
<evidence type="ECO:0000256" key="1">
    <source>
        <dbReference type="ARBA" id="ARBA00006354"/>
    </source>
</evidence>
<proteinExistence type="inferred from homology"/>
<dbReference type="Pfam" id="PF13541">
    <property type="entry name" value="ChlI"/>
    <property type="match status" value="1"/>
</dbReference>
<dbReference type="PANTHER" id="PTHR32039">
    <property type="entry name" value="MAGNESIUM-CHELATASE SUBUNIT CHLI"/>
    <property type="match status" value="1"/>
</dbReference>
<dbReference type="InterPro" id="IPR020568">
    <property type="entry name" value="Ribosomal_Su5_D2-typ_SF"/>
</dbReference>
<dbReference type="EMBL" id="LBNQ01000032">
    <property type="protein sequence ID" value="KKW67506.1"/>
    <property type="molecule type" value="Genomic_DNA"/>
</dbReference>
<dbReference type="PRINTS" id="PR01657">
    <property type="entry name" value="MCMFAMILY"/>
</dbReference>
<dbReference type="InterPro" id="IPR045006">
    <property type="entry name" value="CHLI-like"/>
</dbReference>
<feature type="domain" description="MCM C-terminal AAA(+) ATPase" evidence="4">
    <location>
        <begin position="310"/>
        <end position="405"/>
    </location>
</feature>
<evidence type="ECO:0000313" key="5">
    <source>
        <dbReference type="EMBL" id="KKW67506.1"/>
    </source>
</evidence>
<evidence type="ECO:0000259" key="4">
    <source>
        <dbReference type="PROSITE" id="PS50051"/>
    </source>
</evidence>
<protein>
    <submittedName>
        <fullName evidence="5">ATP-dependent protease</fullName>
    </submittedName>
</protein>
<dbReference type="GO" id="GO:0008233">
    <property type="term" value="F:peptidase activity"/>
    <property type="evidence" value="ECO:0007669"/>
    <property type="project" value="UniProtKB-KW"/>
</dbReference>
<dbReference type="Proteomes" id="UP000050580">
    <property type="component" value="Unassembled WGS sequence"/>
</dbReference>
<evidence type="ECO:0000256" key="3">
    <source>
        <dbReference type="ARBA" id="ARBA00022840"/>
    </source>
</evidence>
<dbReference type="InterPro" id="IPR000523">
    <property type="entry name" value="Mg_chelatse_chII-like_cat_dom"/>
</dbReference>
<gene>
    <name evidence="5" type="ORF">AAV94_10105</name>
</gene>
<dbReference type="InterPro" id="IPR027417">
    <property type="entry name" value="P-loop_NTPase"/>
</dbReference>
<dbReference type="GO" id="GO:0006508">
    <property type="term" value="P:proteolysis"/>
    <property type="evidence" value="ECO:0007669"/>
    <property type="project" value="UniProtKB-KW"/>
</dbReference>
<dbReference type="InterPro" id="IPR025158">
    <property type="entry name" value="Mg_chelat-rel_C"/>
</dbReference>
<dbReference type="SUPFAM" id="SSF54211">
    <property type="entry name" value="Ribosomal protein S5 domain 2-like"/>
    <property type="match status" value="1"/>
</dbReference>
<dbReference type="NCBIfam" id="TIGR00368">
    <property type="entry name" value="YifB family Mg chelatase-like AAA ATPase"/>
    <property type="match status" value="1"/>
</dbReference>
<dbReference type="PANTHER" id="PTHR32039:SF7">
    <property type="entry name" value="COMPETENCE PROTEIN COMM"/>
    <property type="match status" value="1"/>
</dbReference>
<dbReference type="SUPFAM" id="SSF52540">
    <property type="entry name" value="P-loop containing nucleoside triphosphate hydrolases"/>
    <property type="match status" value="1"/>
</dbReference>
<sequence>MALALLHSRTLLGLDAPAVTVEVHLANGLPSFTLVGLADVEVREARERVRSAILNSGLEFPTNKRITVNLAPADLPKDSGRFDLPIALGILAASGQIDVQALQGYAFAGELSLSGALRPVRGALPMVLADHRTATHERAPAANAEQAPPHWILPRESASEAALVPGGVVLAADHLLEVVAHLRAVQDSEAHQVQLCAAAPPAESMAAPHYPDMADVKGQLTARRALEVAAAGGHHLLMVGPPGAGKSMLAQRLVGLLPPLPEDEALQAAALASVAGTLEHGQWRRRPLRSPHHTASAVALVGGGSPPRPGEISLAHHGVLFLDELPEFPKPALEALREPLETGTIHIARAAHHAQFPARFQLVAAMNPCPCGYRGSATRSCRCTPDQVARYQGRLSGPLLDRIDLHIEVQALPVTQLLHARGGEASAPIRHRVVQARQRAHRRQQCDNYALTGSALAMHAPLDAAAHQLLQAAADKMGWSARATHRVLRVARTIADLDADHPDDAPLTATHLAEAIQYRRALLGAD</sequence>
<dbReference type="RefSeq" id="WP_046742200.1">
    <property type="nucleotide sequence ID" value="NZ_LBNQ01000032.1"/>
</dbReference>
<dbReference type="GO" id="GO:0003677">
    <property type="term" value="F:DNA binding"/>
    <property type="evidence" value="ECO:0007669"/>
    <property type="project" value="InterPro"/>
</dbReference>
<comment type="caution">
    <text evidence="5">The sequence shown here is derived from an EMBL/GenBank/DDBJ whole genome shotgun (WGS) entry which is preliminary data.</text>
</comment>
<dbReference type="PATRIC" id="fig|1610491.3.peg.2149"/>
<dbReference type="Gene3D" id="3.30.230.10">
    <property type="match status" value="1"/>
</dbReference>
<evidence type="ECO:0000313" key="6">
    <source>
        <dbReference type="Proteomes" id="UP000050580"/>
    </source>
</evidence>
<keyword evidence="2" id="KW-0547">Nucleotide-binding</keyword>
<reference evidence="5 6" key="1">
    <citation type="submission" date="2015-05" db="EMBL/GenBank/DDBJ databases">
        <title>Draft genome sequence of Lampropedia sp. CT6, isolated from the microbial mat of a hot water spring, located at Manikaran, India.</title>
        <authorList>
            <person name="Tripathi C."/>
            <person name="Rani P."/>
            <person name="Mahato N.K."/>
            <person name="Lal R."/>
        </authorList>
    </citation>
    <scope>NUCLEOTIDE SEQUENCE [LARGE SCALE GENOMIC DNA]</scope>
    <source>
        <strain evidence="5 6">CT6</strain>
    </source>
</reference>
<organism evidence="5 6">
    <name type="scientific">Lampropedia cohaerens</name>
    <dbReference type="NCBI Taxonomy" id="1610491"/>
    <lineage>
        <taxon>Bacteria</taxon>
        <taxon>Pseudomonadati</taxon>
        <taxon>Pseudomonadota</taxon>
        <taxon>Betaproteobacteria</taxon>
        <taxon>Burkholderiales</taxon>
        <taxon>Comamonadaceae</taxon>
        <taxon>Lampropedia</taxon>
    </lineage>
</organism>
<dbReference type="STRING" id="1610491.AAV94_10105"/>
<dbReference type="PROSITE" id="PS50051">
    <property type="entry name" value="MCM_2"/>
    <property type="match status" value="1"/>
</dbReference>
<comment type="similarity">
    <text evidence="1">Belongs to the Mg-chelatase subunits D/I family. ComM subfamily.</text>
</comment>
<dbReference type="InterPro" id="IPR001208">
    <property type="entry name" value="MCM_dom"/>
</dbReference>
<dbReference type="Pfam" id="PF13335">
    <property type="entry name" value="Mg_chelatase_C"/>
    <property type="match status" value="1"/>
</dbReference>
<keyword evidence="5" id="KW-0378">Hydrolase</keyword>
<dbReference type="InterPro" id="IPR014721">
    <property type="entry name" value="Ribsml_uS5_D2-typ_fold_subgr"/>
</dbReference>
<keyword evidence="5" id="KW-0645">Protease</keyword>
<dbReference type="Pfam" id="PF01078">
    <property type="entry name" value="Mg_chelatase"/>
    <property type="match status" value="1"/>
</dbReference>